<comment type="similarity">
    <text evidence="2">Belongs to the glycosyl hydrolase 13 family.</text>
</comment>
<evidence type="ECO:0000256" key="2">
    <source>
        <dbReference type="ARBA" id="ARBA00008061"/>
    </source>
</evidence>
<proteinExistence type="inferred from homology"/>
<evidence type="ECO:0000256" key="1">
    <source>
        <dbReference type="ARBA" id="ARBA00001913"/>
    </source>
</evidence>
<dbReference type="Gene3D" id="3.20.20.80">
    <property type="entry name" value="Glycosidases"/>
    <property type="match status" value="1"/>
</dbReference>
<evidence type="ECO:0000256" key="4">
    <source>
        <dbReference type="ARBA" id="ARBA00022729"/>
    </source>
</evidence>
<evidence type="ECO:0000256" key="3">
    <source>
        <dbReference type="ARBA" id="ARBA00022723"/>
    </source>
</evidence>
<gene>
    <name evidence="5" type="ORF">G6F50_016507</name>
</gene>
<evidence type="ECO:0000313" key="5">
    <source>
        <dbReference type="EMBL" id="KAG1531796.1"/>
    </source>
</evidence>
<dbReference type="PANTHER" id="PTHR10357">
    <property type="entry name" value="ALPHA-AMYLASE FAMILY MEMBER"/>
    <property type="match status" value="1"/>
</dbReference>
<dbReference type="AlphaFoldDB" id="A0A9P6XT23"/>
<evidence type="ECO:0008006" key="7">
    <source>
        <dbReference type="Google" id="ProtNLM"/>
    </source>
</evidence>
<dbReference type="GO" id="GO:0046872">
    <property type="term" value="F:metal ion binding"/>
    <property type="evidence" value="ECO:0007669"/>
    <property type="project" value="UniProtKB-KW"/>
</dbReference>
<name>A0A9P6XT23_9FUNG</name>
<organism evidence="5 6">
    <name type="scientific">Rhizopus delemar</name>
    <dbReference type="NCBI Taxonomy" id="936053"/>
    <lineage>
        <taxon>Eukaryota</taxon>
        <taxon>Fungi</taxon>
        <taxon>Fungi incertae sedis</taxon>
        <taxon>Mucoromycota</taxon>
        <taxon>Mucoromycotina</taxon>
        <taxon>Mucoromycetes</taxon>
        <taxon>Mucorales</taxon>
        <taxon>Mucorineae</taxon>
        <taxon>Rhizopodaceae</taxon>
        <taxon>Rhizopus</taxon>
    </lineage>
</organism>
<dbReference type="SUPFAM" id="SSF51445">
    <property type="entry name" value="(Trans)glycosidases"/>
    <property type="match status" value="1"/>
</dbReference>
<accession>A0A9P6XT23</accession>
<dbReference type="EMBL" id="JAANIU010010489">
    <property type="protein sequence ID" value="KAG1531796.1"/>
    <property type="molecule type" value="Genomic_DNA"/>
</dbReference>
<dbReference type="PANTHER" id="PTHR10357:SF215">
    <property type="entry name" value="ALPHA-AMYLASE 1"/>
    <property type="match status" value="1"/>
</dbReference>
<evidence type="ECO:0000313" key="6">
    <source>
        <dbReference type="Proteomes" id="UP000740926"/>
    </source>
</evidence>
<protein>
    <recommendedName>
        <fullName evidence="7">Glycosyl hydrolase family 13 catalytic domain-containing protein</fullName>
    </recommendedName>
</protein>
<dbReference type="Proteomes" id="UP000740926">
    <property type="component" value="Unassembled WGS sequence"/>
</dbReference>
<keyword evidence="3" id="KW-0479">Metal-binding</keyword>
<dbReference type="InterPro" id="IPR017853">
    <property type="entry name" value="GH"/>
</dbReference>
<comment type="caution">
    <text evidence="5">The sequence shown here is derived from an EMBL/GenBank/DDBJ whole genome shotgun (WGS) entry which is preliminary data.</text>
</comment>
<comment type="cofactor">
    <cofactor evidence="1">
        <name>Ca(2+)</name>
        <dbReference type="ChEBI" id="CHEBI:29108"/>
    </cofactor>
</comment>
<keyword evidence="6" id="KW-1185">Reference proteome</keyword>
<keyword evidence="4" id="KW-0732">Signal</keyword>
<reference evidence="5 6" key="1">
    <citation type="journal article" date="2020" name="Microb. Genom.">
        <title>Genetic diversity of clinical and environmental Mucorales isolates obtained from an investigation of mucormycosis cases among solid organ transplant recipients.</title>
        <authorList>
            <person name="Nguyen M.H."/>
            <person name="Kaul D."/>
            <person name="Muto C."/>
            <person name="Cheng S.J."/>
            <person name="Richter R.A."/>
            <person name="Bruno V.M."/>
            <person name="Liu G."/>
            <person name="Beyhan S."/>
            <person name="Sundermann A.J."/>
            <person name="Mounaud S."/>
            <person name="Pasculle A.W."/>
            <person name="Nierman W.C."/>
            <person name="Driscoll E."/>
            <person name="Cumbie R."/>
            <person name="Clancy C.J."/>
            <person name="Dupont C.L."/>
        </authorList>
    </citation>
    <scope>NUCLEOTIDE SEQUENCE [LARGE SCALE GENOMIC DNA]</scope>
    <source>
        <strain evidence="5 6">GL24</strain>
    </source>
</reference>
<sequence>MSFYDNHDMPRLQASDNGFIDAHNWLFTARGIPVVYYGSETGFMRGRAEHAGNRAYFGQPRVDAAPQSPIFAPLQRIARLREATPALQRGLQVNERLQDDEAVPVAGAMRWTAAS</sequence>